<evidence type="ECO:0000313" key="3">
    <source>
        <dbReference type="EMBL" id="TLD96113.1"/>
    </source>
</evidence>
<gene>
    <name evidence="3" type="ORF">LS71_007175</name>
</gene>
<comment type="caution">
    <text evidence="3">The sequence shown here is derived from an EMBL/GenBank/DDBJ whole genome shotgun (WGS) entry which is preliminary data.</text>
</comment>
<dbReference type="InterPro" id="IPR017850">
    <property type="entry name" value="Alkaline_phosphatase_core_sf"/>
</dbReference>
<feature type="domain" description="Sulfatase N-terminal" evidence="2">
    <location>
        <begin position="81"/>
        <end position="384"/>
    </location>
</feature>
<accession>A0A4U8T919</accession>
<feature type="transmembrane region" description="Helical" evidence="1">
    <location>
        <begin position="32"/>
        <end position="53"/>
    </location>
</feature>
<keyword evidence="1" id="KW-0472">Membrane</keyword>
<evidence type="ECO:0000313" key="4">
    <source>
        <dbReference type="Proteomes" id="UP000029733"/>
    </source>
</evidence>
<name>A0A4U8T919_9HELI</name>
<dbReference type="PROSITE" id="PS51257">
    <property type="entry name" value="PROKAR_LIPOPROTEIN"/>
    <property type="match status" value="1"/>
</dbReference>
<evidence type="ECO:0000259" key="2">
    <source>
        <dbReference type="Pfam" id="PF00884"/>
    </source>
</evidence>
<organism evidence="3 4">
    <name type="scientific">Helicobacter jaachi</name>
    <dbReference type="NCBI Taxonomy" id="1677920"/>
    <lineage>
        <taxon>Bacteria</taxon>
        <taxon>Pseudomonadati</taxon>
        <taxon>Campylobacterota</taxon>
        <taxon>Epsilonproteobacteria</taxon>
        <taxon>Campylobacterales</taxon>
        <taxon>Helicobacteraceae</taxon>
        <taxon>Helicobacter</taxon>
    </lineage>
</organism>
<dbReference type="Pfam" id="PF00884">
    <property type="entry name" value="Sulfatase"/>
    <property type="match status" value="1"/>
</dbReference>
<keyword evidence="4" id="KW-1185">Reference proteome</keyword>
<dbReference type="InterPro" id="IPR000917">
    <property type="entry name" value="Sulfatase_N"/>
</dbReference>
<dbReference type="EMBL" id="JRPR02000006">
    <property type="protein sequence ID" value="TLD96113.1"/>
    <property type="molecule type" value="Genomic_DNA"/>
</dbReference>
<feature type="transmembrane region" description="Helical" evidence="1">
    <location>
        <begin position="7"/>
        <end position="26"/>
    </location>
</feature>
<reference evidence="3 4" key="1">
    <citation type="journal article" date="2014" name="Genome Announc.">
        <title>Draft genome sequences of eight enterohepatic helicobacter species isolated from both laboratory and wild rodents.</title>
        <authorList>
            <person name="Sheh A."/>
            <person name="Shen Z."/>
            <person name="Fox J.G."/>
        </authorList>
    </citation>
    <scope>NUCLEOTIDE SEQUENCE [LARGE SCALE GENOMIC DNA]</scope>
    <source>
        <strain evidence="3 4">MIT 09-6949</strain>
    </source>
</reference>
<dbReference type="OrthoDB" id="5322086at2"/>
<sequence>MQFRTQRFTYFFLSVGLSCLVVLVFFKWLKHIFGIIFITLSILTCVSFVQILYSTPKNTESSSQSIAPYENELFSYSKTHKNIVIFVLDMFSGSHTPYIFAQFPYLKDNLSGFVLFDNTLSTTDSTIHSIATLIGGEYYAAYNMNARGDNLKESITKAFDDMGAHFVQNGYDVAYSLAVSAQGIKALKQYQQSGIFAIENLGRFQSYYLYEQNLQEQVERIYKNTYKDYQIVQLFSVGLFRFAPELYFRPRIYRNGMWLLRDTEHKNSDTLASITASSSFYAYTHIGNTNATKPTFKYLHSLMTHVPYRMYFHNKKCQFFSDKSAWNDYEHNAQMIETNEAIRAYYYQHYDTEACALLYLNDYVQWLKDNDIYDNTQIFVVSDHSGFDSIDIPIYSRPDALFLFKDFNAQGALEVDSRLMANYDIVSIFCENLPKGCPNVAPNVLKNYPKNRKVIHTLPISWIIDLHKTNQWIFNAAYSVEGDMHNKEHWRSIPLQDNQIPSELLHAH</sequence>
<keyword evidence="1" id="KW-0812">Transmembrane</keyword>
<dbReference type="AlphaFoldDB" id="A0A4U8T919"/>
<dbReference type="Proteomes" id="UP000029733">
    <property type="component" value="Unassembled WGS sequence"/>
</dbReference>
<evidence type="ECO:0000256" key="1">
    <source>
        <dbReference type="SAM" id="Phobius"/>
    </source>
</evidence>
<proteinExistence type="predicted"/>
<dbReference type="SUPFAM" id="SSF53649">
    <property type="entry name" value="Alkaline phosphatase-like"/>
    <property type="match status" value="1"/>
</dbReference>
<keyword evidence="1" id="KW-1133">Transmembrane helix</keyword>
<protein>
    <recommendedName>
        <fullName evidence="2">Sulfatase N-terminal domain-containing protein</fullName>
    </recommendedName>
</protein>
<dbReference type="Gene3D" id="3.40.720.10">
    <property type="entry name" value="Alkaline Phosphatase, subunit A"/>
    <property type="match status" value="1"/>
</dbReference>